<dbReference type="SUPFAM" id="SSF50494">
    <property type="entry name" value="Trypsin-like serine proteases"/>
    <property type="match status" value="1"/>
</dbReference>
<dbReference type="InterPro" id="IPR009003">
    <property type="entry name" value="Peptidase_S1_PA"/>
</dbReference>
<dbReference type="Proteomes" id="UP000504634">
    <property type="component" value="Unplaced"/>
</dbReference>
<reference evidence="3" key="1">
    <citation type="submission" date="2025-08" db="UniProtKB">
        <authorList>
            <consortium name="RefSeq"/>
        </authorList>
    </citation>
    <scope>IDENTIFICATION</scope>
    <source>
        <strain evidence="3">11010-0011.00</strain>
        <tissue evidence="3">Whole body</tissue>
    </source>
</reference>
<sequence length="369" mass="41046">MGRPMIQYFLDLLLLCIGANAMHLREGRDCGDLFAINSTCLPASRCKDRLYAYFEQKILTQSMVVQCGMNVFEELICCPSSPPNDPNTVLGVEIPHYSTTSTPIARTRPISPIKSLNNVQPIVHAEAVRVNIGDLMAPDESYKHLAAVGYHDEHYDGFVYRCTAVILTTNILVVSAKCIGTGRDLPIQVVVGKADLGRGPIRNNVIRIKTRRSWFNETGILVLEKHIEASQLAGVAEICSARELQRSPRMRSIGWGFSKVRETRCSLFEMSMQQIDKSYCADPAKKVPIYQHHCLQPNETLTVQRDDGCSKCLSGTGSVLHVERPDNSLCVAAIATPSSVDCNESTEPLYYTVLKMAQQMYLVFIISKE</sequence>
<dbReference type="OrthoDB" id="7872189at2759"/>
<keyword evidence="1" id="KW-0732">Signal</keyword>
<name>A0A6J2TWD1_DROLE</name>
<dbReference type="AlphaFoldDB" id="A0A6J2TWD1"/>
<dbReference type="Gene3D" id="2.40.10.10">
    <property type="entry name" value="Trypsin-like serine proteases"/>
    <property type="match status" value="2"/>
</dbReference>
<evidence type="ECO:0000313" key="3">
    <source>
        <dbReference type="RefSeq" id="XP_030379202.1"/>
    </source>
</evidence>
<feature type="signal peptide" evidence="1">
    <location>
        <begin position="1"/>
        <end position="21"/>
    </location>
</feature>
<evidence type="ECO:0000256" key="1">
    <source>
        <dbReference type="SAM" id="SignalP"/>
    </source>
</evidence>
<dbReference type="RefSeq" id="XP_030379202.1">
    <property type="nucleotide sequence ID" value="XM_030523342.1"/>
</dbReference>
<accession>A0A6J2TWD1</accession>
<organism evidence="2 3">
    <name type="scientific">Drosophila lebanonensis</name>
    <name type="common">Fruit fly</name>
    <name type="synonym">Scaptodrosophila lebanonensis</name>
    <dbReference type="NCBI Taxonomy" id="7225"/>
    <lineage>
        <taxon>Eukaryota</taxon>
        <taxon>Metazoa</taxon>
        <taxon>Ecdysozoa</taxon>
        <taxon>Arthropoda</taxon>
        <taxon>Hexapoda</taxon>
        <taxon>Insecta</taxon>
        <taxon>Pterygota</taxon>
        <taxon>Neoptera</taxon>
        <taxon>Endopterygota</taxon>
        <taxon>Diptera</taxon>
        <taxon>Brachycera</taxon>
        <taxon>Muscomorpha</taxon>
        <taxon>Ephydroidea</taxon>
        <taxon>Drosophilidae</taxon>
        <taxon>Scaptodrosophila</taxon>
    </lineage>
</organism>
<dbReference type="GeneID" id="115627612"/>
<feature type="chain" id="PRO_5026982062" evidence="1">
    <location>
        <begin position="22"/>
        <end position="369"/>
    </location>
</feature>
<protein>
    <submittedName>
        <fullName evidence="3">Uncharacterized protein LOC115627612 isoform X1</fullName>
    </submittedName>
</protein>
<dbReference type="InterPro" id="IPR043504">
    <property type="entry name" value="Peptidase_S1_PA_chymotrypsin"/>
</dbReference>
<keyword evidence="2" id="KW-1185">Reference proteome</keyword>
<gene>
    <name evidence="3" type="primary">LOC115627612</name>
</gene>
<evidence type="ECO:0000313" key="2">
    <source>
        <dbReference type="Proteomes" id="UP000504634"/>
    </source>
</evidence>
<proteinExistence type="predicted"/>